<dbReference type="InterPro" id="IPR009023">
    <property type="entry name" value="HMG_CoA_Rdtase_NAD(P)-bd_sf"/>
</dbReference>
<evidence type="ECO:0000256" key="13">
    <source>
        <dbReference type="SAM" id="MobiDB-lite"/>
    </source>
</evidence>
<evidence type="ECO:0000256" key="3">
    <source>
        <dbReference type="ARBA" id="ARBA00007661"/>
    </source>
</evidence>
<feature type="region of interest" description="Disordered" evidence="13">
    <location>
        <begin position="1"/>
        <end position="26"/>
    </location>
</feature>
<dbReference type="GO" id="GO:0016126">
    <property type="term" value="P:sterol biosynthetic process"/>
    <property type="evidence" value="ECO:0007669"/>
    <property type="project" value="TreeGrafter"/>
</dbReference>
<dbReference type="EC" id="1.1.1.34" evidence="12"/>
<keyword evidence="7 12" id="KW-1133">Transmembrane helix</keyword>
<evidence type="ECO:0000256" key="9">
    <source>
        <dbReference type="ARBA" id="ARBA00023136"/>
    </source>
</evidence>
<feature type="transmembrane region" description="Helical" evidence="12">
    <location>
        <begin position="47"/>
        <end position="68"/>
    </location>
</feature>
<dbReference type="FunFam" id="1.10.3270.10:FF:000002">
    <property type="entry name" value="3-hydroxy-3-methylglutaryl coenzyme A reductase"/>
    <property type="match status" value="1"/>
</dbReference>
<evidence type="ECO:0000256" key="10">
    <source>
        <dbReference type="ARBA" id="ARBA00023180"/>
    </source>
</evidence>
<evidence type="ECO:0000256" key="1">
    <source>
        <dbReference type="ARBA" id="ARBA00004477"/>
    </source>
</evidence>
<keyword evidence="10" id="KW-0325">Glycoprotein</keyword>
<evidence type="ECO:0000256" key="2">
    <source>
        <dbReference type="ARBA" id="ARBA00005084"/>
    </source>
</evidence>
<dbReference type="Gene3D" id="3.90.770.10">
    <property type="entry name" value="3-hydroxy-3-methylglutaryl-coenzyme A Reductase, Chain A, domain 2"/>
    <property type="match status" value="1"/>
</dbReference>
<dbReference type="SUPFAM" id="SSF56542">
    <property type="entry name" value="Substrate-binding domain of HMG-CoA reductase"/>
    <property type="match status" value="1"/>
</dbReference>
<evidence type="ECO:0000256" key="12">
    <source>
        <dbReference type="RuleBase" id="RU361219"/>
    </source>
</evidence>
<name>A0AAN8ZM90_9MAGN</name>
<dbReference type="GO" id="GO:0005789">
    <property type="term" value="C:endoplasmic reticulum membrane"/>
    <property type="evidence" value="ECO:0007669"/>
    <property type="project" value="UniProtKB-SubCell"/>
</dbReference>
<dbReference type="Proteomes" id="UP001370490">
    <property type="component" value="Unassembled WGS sequence"/>
</dbReference>
<dbReference type="PROSITE" id="PS01192">
    <property type="entry name" value="HMG_COA_REDUCTASE_3"/>
    <property type="match status" value="1"/>
</dbReference>
<dbReference type="InterPro" id="IPR023076">
    <property type="entry name" value="HMG_CoA_Rdtase_CS"/>
</dbReference>
<dbReference type="PROSITE" id="PS00318">
    <property type="entry name" value="HMG_COA_REDUCTASE_2"/>
    <property type="match status" value="1"/>
</dbReference>
<dbReference type="Gene3D" id="1.10.3270.10">
    <property type="entry name" value="HMGR, N-terminal domain"/>
    <property type="match status" value="1"/>
</dbReference>
<evidence type="ECO:0000256" key="4">
    <source>
        <dbReference type="ARBA" id="ARBA00022692"/>
    </source>
</evidence>
<evidence type="ECO:0000256" key="8">
    <source>
        <dbReference type="ARBA" id="ARBA00023002"/>
    </source>
</evidence>
<keyword evidence="11" id="KW-0414">Isoprene biosynthesis</keyword>
<keyword evidence="8 12" id="KW-0560">Oxidoreductase</keyword>
<dbReference type="InterPro" id="IPR023282">
    <property type="entry name" value="HMG_CoA_Rdtase_N"/>
</dbReference>
<dbReference type="PANTHER" id="PTHR10572:SF24">
    <property type="entry name" value="3-HYDROXY-3-METHYLGLUTARYL-COENZYME A REDUCTASE"/>
    <property type="match status" value="1"/>
</dbReference>
<organism evidence="14 15">
    <name type="scientific">Dillenia turbinata</name>
    <dbReference type="NCBI Taxonomy" id="194707"/>
    <lineage>
        <taxon>Eukaryota</taxon>
        <taxon>Viridiplantae</taxon>
        <taxon>Streptophyta</taxon>
        <taxon>Embryophyta</taxon>
        <taxon>Tracheophyta</taxon>
        <taxon>Spermatophyta</taxon>
        <taxon>Magnoliopsida</taxon>
        <taxon>eudicotyledons</taxon>
        <taxon>Gunneridae</taxon>
        <taxon>Pentapetalae</taxon>
        <taxon>Dilleniales</taxon>
        <taxon>Dilleniaceae</taxon>
        <taxon>Dillenia</taxon>
    </lineage>
</organism>
<evidence type="ECO:0000256" key="11">
    <source>
        <dbReference type="ARBA" id="ARBA00023229"/>
    </source>
</evidence>
<dbReference type="AlphaFoldDB" id="A0AAN8ZM90"/>
<accession>A0AAN8ZM90</accession>
<dbReference type="FunFam" id="3.30.70.420:FF:000001">
    <property type="entry name" value="3-hydroxy-3-methylglutaryl coenzyme A reductase"/>
    <property type="match status" value="1"/>
</dbReference>
<keyword evidence="9 12" id="KW-0472">Membrane</keyword>
<protein>
    <recommendedName>
        <fullName evidence="12">3-hydroxy-3-methylglutaryl coenzyme A reductase</fullName>
        <shortName evidence="12">HMG-CoA reductase</shortName>
        <ecNumber evidence="12">1.1.1.34</ecNumber>
    </recommendedName>
</protein>
<comment type="catalytic activity">
    <reaction evidence="12">
        <text>(R)-mevalonate + 2 NADP(+) + CoA = (3S)-3-hydroxy-3-methylglutaryl-CoA + 2 NADPH + 2 H(+)</text>
        <dbReference type="Rhea" id="RHEA:15989"/>
        <dbReference type="ChEBI" id="CHEBI:15378"/>
        <dbReference type="ChEBI" id="CHEBI:36464"/>
        <dbReference type="ChEBI" id="CHEBI:43074"/>
        <dbReference type="ChEBI" id="CHEBI:57287"/>
        <dbReference type="ChEBI" id="CHEBI:57783"/>
        <dbReference type="ChEBI" id="CHEBI:58349"/>
        <dbReference type="EC" id="1.1.1.34"/>
    </reaction>
</comment>
<gene>
    <name evidence="14" type="ORF">RJ641_028711</name>
</gene>
<dbReference type="Gene3D" id="3.30.70.420">
    <property type="entry name" value="Hydroxymethylglutaryl-CoA reductase, class I/II, NAD/NADP-binding domain"/>
    <property type="match status" value="1"/>
</dbReference>
<reference evidence="14 15" key="1">
    <citation type="submission" date="2023-12" db="EMBL/GenBank/DDBJ databases">
        <title>A high-quality genome assembly for Dillenia turbinata (Dilleniales).</title>
        <authorList>
            <person name="Chanderbali A."/>
        </authorList>
    </citation>
    <scope>NUCLEOTIDE SEQUENCE [LARGE SCALE GENOMIC DNA]</scope>
    <source>
        <strain evidence="14">LSX21</strain>
        <tissue evidence="14">Leaf</tissue>
    </source>
</reference>
<evidence type="ECO:0000256" key="7">
    <source>
        <dbReference type="ARBA" id="ARBA00022989"/>
    </source>
</evidence>
<dbReference type="EMBL" id="JBAMMX010000005">
    <property type="protein sequence ID" value="KAK6939180.1"/>
    <property type="molecule type" value="Genomic_DNA"/>
</dbReference>
<dbReference type="NCBIfam" id="TIGR00533">
    <property type="entry name" value="HMG_CoA_R_NADP"/>
    <property type="match status" value="1"/>
</dbReference>
<feature type="transmembrane region" description="Helical" evidence="12">
    <location>
        <begin position="89"/>
        <end position="108"/>
    </location>
</feature>
<dbReference type="FunFam" id="3.90.770.10:FF:000001">
    <property type="entry name" value="3-hydroxy-3-methylglutaryl coenzyme A reductase"/>
    <property type="match status" value="1"/>
</dbReference>
<keyword evidence="6 12" id="KW-0521">NADP</keyword>
<dbReference type="PROSITE" id="PS00066">
    <property type="entry name" value="HMG_COA_REDUCTASE_1"/>
    <property type="match status" value="1"/>
</dbReference>
<dbReference type="PANTHER" id="PTHR10572">
    <property type="entry name" value="3-HYDROXY-3-METHYLGLUTARYL-COENZYME A REDUCTASE"/>
    <property type="match status" value="1"/>
</dbReference>
<comment type="pathway">
    <text evidence="2 12">Metabolic intermediate biosynthesis; (R)-mevalonate biosynthesis; (R)-mevalonate from acetyl-CoA: step 3/3.</text>
</comment>
<dbReference type="SUPFAM" id="SSF55035">
    <property type="entry name" value="NAD-binding domain of HMG-CoA reductase"/>
    <property type="match status" value="1"/>
</dbReference>
<dbReference type="CDD" id="cd00643">
    <property type="entry name" value="HMG-CoA_reductase_classI"/>
    <property type="match status" value="1"/>
</dbReference>
<sequence length="576" mass="61667">MDVRRRPSKPPRPASSNGVSHPKHLSYTPVDPSPPAPIPKASDALPLPLYVTNGIFFTLFFSLAYYLLHRWRDKIRNSTPLHVVTLSEIAAIVSLIASFIYLLGFFGIDFVQSFISRASHDAWDVDDDHFILEQDRRLGPCPAVKVIDPPMTTVVAPPSLEDEEIIQAVLSGTLPSYSLESKLGDCKRATKIRREALERITGKSLLGLPLEGFDYESILGQCCEMPVGYVQIPVGIAGPLLLDGLEYSVPMATTEGCLVASTNRGCKAIYASGGATSILLRDGMTRAPVVRFASAKRASELKFFLEDPLNFDNLAAVFNRSSRFARLQGIQCSIAGKNLYIRFSCSTGDAMGMNMVSKGVQNVLDFLQNDFPDMDVIGISGNFCSDKKPAAVNWIEGRGKSVVCEAIIKEEVVKKVLKTDVAALVELNMLKNLAGSAVAGALGGFNAHASNIVSAIFIATGQDPAQNVESSHCITMMEPINDGKDLHISVSMPSIEVGTLGGGTQLASQSACLNLLGVKGASKESPGANSRLLASIIAGSVLAGELSLISAISAGQLVKSHMKYNRSSKDVSKMAS</sequence>
<keyword evidence="15" id="KW-1185">Reference proteome</keyword>
<evidence type="ECO:0000256" key="6">
    <source>
        <dbReference type="ARBA" id="ARBA00022857"/>
    </source>
</evidence>
<dbReference type="InterPro" id="IPR009029">
    <property type="entry name" value="HMG_CoA_Rdtase_sub-bd_dom_sf"/>
</dbReference>
<dbReference type="GO" id="GO:0005778">
    <property type="term" value="C:peroxisomal membrane"/>
    <property type="evidence" value="ECO:0007669"/>
    <property type="project" value="TreeGrafter"/>
</dbReference>
<proteinExistence type="inferred from homology"/>
<evidence type="ECO:0000256" key="5">
    <source>
        <dbReference type="ARBA" id="ARBA00022824"/>
    </source>
</evidence>
<dbReference type="InterPro" id="IPR023074">
    <property type="entry name" value="HMG_CoA_Rdtase_cat_sf"/>
</dbReference>
<comment type="caution">
    <text evidence="14">The sequence shown here is derived from an EMBL/GenBank/DDBJ whole genome shotgun (WGS) entry which is preliminary data.</text>
</comment>
<dbReference type="InterPro" id="IPR004554">
    <property type="entry name" value="HMG_CoA_Rdtase_eu_arc"/>
</dbReference>
<dbReference type="GO" id="GO:0015936">
    <property type="term" value="P:coenzyme A metabolic process"/>
    <property type="evidence" value="ECO:0007669"/>
    <property type="project" value="InterPro"/>
</dbReference>
<dbReference type="PROSITE" id="PS50065">
    <property type="entry name" value="HMG_COA_REDUCTASE_4"/>
    <property type="match status" value="1"/>
</dbReference>
<keyword evidence="4 12" id="KW-0812">Transmembrane</keyword>
<comment type="subcellular location">
    <subcellularLocation>
        <location evidence="1 12">Endoplasmic reticulum membrane</location>
        <topology evidence="1 12">Multi-pass membrane protein</topology>
    </subcellularLocation>
</comment>
<comment type="similarity">
    <text evidence="3 12">Belongs to the HMG-CoA reductase family.</text>
</comment>
<dbReference type="InterPro" id="IPR002202">
    <property type="entry name" value="HMG_CoA_Rdtase"/>
</dbReference>
<evidence type="ECO:0000313" key="15">
    <source>
        <dbReference type="Proteomes" id="UP001370490"/>
    </source>
</evidence>
<keyword evidence="5 12" id="KW-0256">Endoplasmic reticulum</keyword>
<evidence type="ECO:0000313" key="14">
    <source>
        <dbReference type="EMBL" id="KAK6939180.1"/>
    </source>
</evidence>
<dbReference type="PRINTS" id="PR00071">
    <property type="entry name" value="HMGCOARDTASE"/>
</dbReference>
<dbReference type="GO" id="GO:0008299">
    <property type="term" value="P:isoprenoid biosynthetic process"/>
    <property type="evidence" value="ECO:0007669"/>
    <property type="project" value="UniProtKB-KW"/>
</dbReference>
<dbReference type="Pfam" id="PF00368">
    <property type="entry name" value="HMG-CoA_red"/>
    <property type="match status" value="1"/>
</dbReference>
<dbReference type="GO" id="GO:0004420">
    <property type="term" value="F:hydroxymethylglutaryl-CoA reductase (NADPH) activity"/>
    <property type="evidence" value="ECO:0007669"/>
    <property type="project" value="UniProtKB-EC"/>
</dbReference>